<dbReference type="GO" id="GO:0003677">
    <property type="term" value="F:DNA binding"/>
    <property type="evidence" value="ECO:0007669"/>
    <property type="project" value="UniProtKB-KW"/>
</dbReference>
<evidence type="ECO:0000313" key="9">
    <source>
        <dbReference type="JaponicusDB" id="SJAG_01930"/>
    </source>
</evidence>
<keyword evidence="3" id="KW-0238">DNA-binding</keyword>
<evidence type="ECO:0000256" key="4">
    <source>
        <dbReference type="ARBA" id="ARBA00023163"/>
    </source>
</evidence>
<dbReference type="GO" id="GO:0008270">
    <property type="term" value="F:zinc ion binding"/>
    <property type="evidence" value="ECO:0007669"/>
    <property type="project" value="InterPro"/>
</dbReference>
<dbReference type="SUPFAM" id="SSF57701">
    <property type="entry name" value="Zn2/Cys6 DNA-binding domain"/>
    <property type="match status" value="1"/>
</dbReference>
<dbReference type="SMART" id="SM00066">
    <property type="entry name" value="GAL4"/>
    <property type="match status" value="1"/>
</dbReference>
<evidence type="ECO:0000256" key="1">
    <source>
        <dbReference type="ARBA" id="ARBA00022723"/>
    </source>
</evidence>
<evidence type="ECO:0000313" key="8">
    <source>
        <dbReference type="EMBL" id="EEB06871.1"/>
    </source>
</evidence>
<evidence type="ECO:0000259" key="7">
    <source>
        <dbReference type="PROSITE" id="PS50048"/>
    </source>
</evidence>
<dbReference type="PROSITE" id="PS00463">
    <property type="entry name" value="ZN2_CY6_FUNGAL_1"/>
    <property type="match status" value="1"/>
</dbReference>
<feature type="compositionally biased region" description="Polar residues" evidence="6">
    <location>
        <begin position="415"/>
        <end position="444"/>
    </location>
</feature>
<feature type="region of interest" description="Disordered" evidence="6">
    <location>
        <begin position="108"/>
        <end position="230"/>
    </location>
</feature>
<dbReference type="RefSeq" id="XP_002173164.1">
    <property type="nucleotide sequence ID" value="XM_002173128.2"/>
</dbReference>
<dbReference type="eggNOG" id="ENOG502QRVJ">
    <property type="taxonomic scope" value="Eukaryota"/>
</dbReference>
<evidence type="ECO:0000256" key="2">
    <source>
        <dbReference type="ARBA" id="ARBA00023015"/>
    </source>
</evidence>
<feature type="domain" description="Zn(2)-C6 fungal-type" evidence="7">
    <location>
        <begin position="72"/>
        <end position="106"/>
    </location>
</feature>
<dbReference type="InterPro" id="IPR007219">
    <property type="entry name" value="XnlR_reg_dom"/>
</dbReference>
<evidence type="ECO:0000313" key="10">
    <source>
        <dbReference type="Proteomes" id="UP000001744"/>
    </source>
</evidence>
<feature type="region of interest" description="Disordered" evidence="6">
    <location>
        <begin position="396"/>
        <end position="447"/>
    </location>
</feature>
<dbReference type="CDD" id="cd00067">
    <property type="entry name" value="GAL4"/>
    <property type="match status" value="1"/>
</dbReference>
<dbReference type="GO" id="GO:0006351">
    <property type="term" value="P:DNA-templated transcription"/>
    <property type="evidence" value="ECO:0007669"/>
    <property type="project" value="InterPro"/>
</dbReference>
<dbReference type="PANTHER" id="PTHR31668:SF26">
    <property type="entry name" value="GLUCOSE TRANSPORT TRANSCRIPTION REGULATOR RGT1-RELATED"/>
    <property type="match status" value="1"/>
</dbReference>
<organism evidence="8 10">
    <name type="scientific">Schizosaccharomyces japonicus (strain yFS275 / FY16936)</name>
    <name type="common">Fission yeast</name>
    <dbReference type="NCBI Taxonomy" id="402676"/>
    <lineage>
        <taxon>Eukaryota</taxon>
        <taxon>Fungi</taxon>
        <taxon>Dikarya</taxon>
        <taxon>Ascomycota</taxon>
        <taxon>Taphrinomycotina</taxon>
        <taxon>Schizosaccharomycetes</taxon>
        <taxon>Schizosaccharomycetales</taxon>
        <taxon>Schizosaccharomycetaceae</taxon>
        <taxon>Schizosaccharomyces</taxon>
    </lineage>
</organism>
<dbReference type="Gene3D" id="4.10.240.10">
    <property type="entry name" value="Zn(2)-C6 fungal-type DNA-binding domain"/>
    <property type="match status" value="1"/>
</dbReference>
<evidence type="ECO:0000256" key="5">
    <source>
        <dbReference type="ARBA" id="ARBA00023242"/>
    </source>
</evidence>
<proteinExistence type="predicted"/>
<keyword evidence="1" id="KW-0479">Metal-binding</keyword>
<feature type="compositionally biased region" description="Low complexity" evidence="6">
    <location>
        <begin position="213"/>
        <end position="228"/>
    </location>
</feature>
<dbReference type="VEuPathDB" id="FungiDB:SJAG_01930"/>
<dbReference type="InterPro" id="IPR036864">
    <property type="entry name" value="Zn2-C6_fun-type_DNA-bd_sf"/>
</dbReference>
<dbReference type="GO" id="GO:0000981">
    <property type="term" value="F:DNA-binding transcription factor activity, RNA polymerase II-specific"/>
    <property type="evidence" value="ECO:0007669"/>
    <property type="project" value="InterPro"/>
</dbReference>
<dbReference type="CDD" id="cd12148">
    <property type="entry name" value="fungal_TF_MHR"/>
    <property type="match status" value="1"/>
</dbReference>
<feature type="region of interest" description="Disordered" evidence="6">
    <location>
        <begin position="39"/>
        <end position="72"/>
    </location>
</feature>
<feature type="region of interest" description="Disordered" evidence="6">
    <location>
        <begin position="270"/>
        <end position="306"/>
    </location>
</feature>
<evidence type="ECO:0000256" key="3">
    <source>
        <dbReference type="ARBA" id="ARBA00023125"/>
    </source>
</evidence>
<dbReference type="InterPro" id="IPR001138">
    <property type="entry name" value="Zn2Cys6_DnaBD"/>
</dbReference>
<dbReference type="PROSITE" id="PS50048">
    <property type="entry name" value="ZN2_CY6_FUNGAL_2"/>
    <property type="match status" value="1"/>
</dbReference>
<dbReference type="Pfam" id="PF04082">
    <property type="entry name" value="Fungal_trans"/>
    <property type="match status" value="1"/>
</dbReference>
<protein>
    <submittedName>
        <fullName evidence="8">Transcription factor</fullName>
    </submittedName>
</protein>
<dbReference type="Proteomes" id="UP000001744">
    <property type="component" value="Unassembled WGS sequence"/>
</dbReference>
<accession>B6JZA3</accession>
<keyword evidence="5" id="KW-0539">Nucleus</keyword>
<dbReference type="GeneID" id="7049927"/>
<dbReference type="OrthoDB" id="5426978at2759"/>
<dbReference type="AlphaFoldDB" id="B6JZA3"/>
<reference evidence="8 10" key="1">
    <citation type="journal article" date="2011" name="Science">
        <title>Comparative functional genomics of the fission yeasts.</title>
        <authorList>
            <person name="Rhind N."/>
            <person name="Chen Z."/>
            <person name="Yassour M."/>
            <person name="Thompson D.A."/>
            <person name="Haas B.J."/>
            <person name="Habib N."/>
            <person name="Wapinski I."/>
            <person name="Roy S."/>
            <person name="Lin M.F."/>
            <person name="Heiman D.I."/>
            <person name="Young S.K."/>
            <person name="Furuya K."/>
            <person name="Guo Y."/>
            <person name="Pidoux A."/>
            <person name="Chen H.M."/>
            <person name="Robbertse B."/>
            <person name="Goldberg J.M."/>
            <person name="Aoki K."/>
            <person name="Bayne E.H."/>
            <person name="Berlin A.M."/>
            <person name="Desjardins C.A."/>
            <person name="Dobbs E."/>
            <person name="Dukaj L."/>
            <person name="Fan L."/>
            <person name="FitzGerald M.G."/>
            <person name="French C."/>
            <person name="Gujja S."/>
            <person name="Hansen K."/>
            <person name="Keifenheim D."/>
            <person name="Levin J.Z."/>
            <person name="Mosher R.A."/>
            <person name="Mueller C.A."/>
            <person name="Pfiffner J."/>
            <person name="Priest M."/>
            <person name="Russ C."/>
            <person name="Smialowska A."/>
            <person name="Swoboda P."/>
            <person name="Sykes S.M."/>
            <person name="Vaughn M."/>
            <person name="Vengrova S."/>
            <person name="Yoder R."/>
            <person name="Zeng Q."/>
            <person name="Allshire R."/>
            <person name="Baulcombe D."/>
            <person name="Birren B.W."/>
            <person name="Brown W."/>
            <person name="Ekwall K."/>
            <person name="Kellis M."/>
            <person name="Leatherwood J."/>
            <person name="Levin H."/>
            <person name="Margalit H."/>
            <person name="Martienssen R."/>
            <person name="Nieduszynski C.A."/>
            <person name="Spatafora J.W."/>
            <person name="Friedman N."/>
            <person name="Dalgaard J.Z."/>
            <person name="Baumann P."/>
            <person name="Niki H."/>
            <person name="Regev A."/>
            <person name="Nusbaum C."/>
        </authorList>
    </citation>
    <scope>NUCLEOTIDE SEQUENCE [LARGE SCALE GENOMIC DNA]</scope>
    <source>
        <strain evidence="10">yFS275 / FY16936</strain>
    </source>
</reference>
<feature type="compositionally biased region" description="Low complexity" evidence="6">
    <location>
        <begin position="276"/>
        <end position="291"/>
    </location>
</feature>
<feature type="compositionally biased region" description="Polar residues" evidence="6">
    <location>
        <begin position="160"/>
        <end position="200"/>
    </location>
</feature>
<feature type="compositionally biased region" description="Low complexity" evidence="6">
    <location>
        <begin position="46"/>
        <end position="56"/>
    </location>
</feature>
<dbReference type="JaponicusDB" id="SJAG_01930">
    <property type="gene designation" value="rgt1"/>
</dbReference>
<dbReference type="PANTHER" id="PTHR31668">
    <property type="entry name" value="GLUCOSE TRANSPORT TRANSCRIPTION REGULATOR RGT1-RELATED-RELATED"/>
    <property type="match status" value="1"/>
</dbReference>
<keyword evidence="4" id="KW-0804">Transcription</keyword>
<evidence type="ECO:0000256" key="6">
    <source>
        <dbReference type="SAM" id="MobiDB-lite"/>
    </source>
</evidence>
<dbReference type="InterPro" id="IPR050797">
    <property type="entry name" value="Carb_Metab_Trans_Reg"/>
</dbReference>
<keyword evidence="10" id="KW-1185">Reference proteome</keyword>
<sequence>MEANTSVYPLVNMNLPTGANNNNNSKLFLKENMTSVPPHFTPLPTAAASAKPSSASGDGDHPPKEHKKVSRACDRCRHKKIRCDLSTDPSGNGCANCVRNNMQCSFTHIPLKRGPSKGNRRRAADKNRKVSQLSAKTKNARVSKPYTEPQQKISLEEVSQEQAQNDGGFPTQSSTTMAPNNMFSGQNTPPNNPPSMSGYPQMNRPVSEPQWPSFPSTTTSATSSVFPSISTDVQQPQPMLTASPVLPTAAVLASQPLMYAPPPIRSSALVDPFRQSSNPPSSLMPLPTSSPGAYQSSMDSTQQRQLNQQLRSLTPRTLAAQPVTDKQVLDDNGFASAQLPLSTLPSPMFKHALLPSINSFDSSAPILSPVPLHSSPLPQPVKSGNPVTDEILKHSLLGSQSEAKNSERRIPNLGGLTSEQNDSLSPLSQRDGSKLKSGTDNNASEKALVSGSETTHLQELANLYKEDVEWDEAAIDRYYLLIHSTFPILHHSKARLRAELENAPVHLRSSCLHAIYSLVNRPPFSSQGHSFHNTPSKAIGMLNLLCTSVQVLSNRILHLQTMILLAIESDQRGPATITGKNGLPQSMWLGAAVGLACNMRLHMQGHLSFKSITEDIDSSEALCRRAWWVLVVLDRWHSMSTCSPLFIPEQLIRLTFQDQKLLGSFPSHLVRLSLIVGHLSSAYQSPTFSARDDPIVAEQIRSEIDAFRESVDVVWGQMNLLTLAVTHVKVLLELAWQAPPASVLKPALKMATILPSSSTPLTPLNHHFFSLAACVLIGVFDVPGLQSEARRGLGYIRECIEKRRDIVSREDHEDWDYIVLKLINAKLSGMPLSPIKRPPHIPHSSVELYDKTDAESTTFGDAYLYTRFCNLGYLGFLI</sequence>
<gene>
    <name evidence="9" type="primary">rgt1</name>
    <name evidence="8" type="ORF">SJAG_01930</name>
</gene>
<dbReference type="Pfam" id="PF00172">
    <property type="entry name" value="Zn_clus"/>
    <property type="match status" value="1"/>
</dbReference>
<dbReference type="STRING" id="402676.B6JZA3"/>
<feature type="compositionally biased region" description="Basic residues" evidence="6">
    <location>
        <begin position="110"/>
        <end position="121"/>
    </location>
</feature>
<dbReference type="EMBL" id="KE651168">
    <property type="protein sequence ID" value="EEB06871.1"/>
    <property type="molecule type" value="Genomic_DNA"/>
</dbReference>
<name>B6JZA3_SCHJY</name>
<keyword evidence="2" id="KW-0805">Transcription regulation</keyword>
<dbReference type="HOGENOM" id="CLU_323415_0_0_1"/>